<dbReference type="STRING" id="1188229.GlitD10_1242"/>
<dbReference type="EC" id="5.3.1.16" evidence="5 12"/>
<keyword evidence="16" id="KW-1185">Reference proteome</keyword>
<evidence type="ECO:0000256" key="4">
    <source>
        <dbReference type="ARBA" id="ARBA00009667"/>
    </source>
</evidence>
<dbReference type="InterPro" id="IPR044524">
    <property type="entry name" value="Isoase_HisA-like"/>
</dbReference>
<dbReference type="InterPro" id="IPR006063">
    <property type="entry name" value="HisA_bact_arch"/>
</dbReference>
<dbReference type="FunFam" id="3.20.20.70:FF:000009">
    <property type="entry name" value="1-(5-phosphoribosyl)-5-[(5-phosphoribosylamino)methylideneamino] imidazole-4-carboxamide isomerase"/>
    <property type="match status" value="1"/>
</dbReference>
<dbReference type="UniPathway" id="UPA00031">
    <property type="reaction ID" value="UER00009"/>
</dbReference>
<evidence type="ECO:0000256" key="13">
    <source>
        <dbReference type="RuleBase" id="RU003657"/>
    </source>
</evidence>
<accession>A0A1J0ACB3</accession>
<dbReference type="SUPFAM" id="SSF51366">
    <property type="entry name" value="Ribulose-phoshate binding barrel"/>
    <property type="match status" value="1"/>
</dbReference>
<dbReference type="InterPro" id="IPR013785">
    <property type="entry name" value="Aldolase_TIM"/>
</dbReference>
<sequence length="256" mass="26897">MDVIPAIDLLDGQCVRLVQGDYERSEIFSSDPLKMARAWANHGATRLHLVDLDGAKSGVPVHLGVIGEIIQDVGIPVQVGGGIREPETIAALVGLGADRVILGTVAVKQPDLCQRWCDAYPGKIWVSVDARAGKVAVAGWQESTGIPVGDLVQDWVRWGVAGLIYTDIERDGTLTGPDLAGLRDLLSQVSVPVVASGGVGSMTDLLSLLALEPLGLTGVIIGKALYTGDIDLKHALQAVGAGRWQDVPPDDGTIYA</sequence>
<evidence type="ECO:0000256" key="3">
    <source>
        <dbReference type="ARBA" id="ARBA00005133"/>
    </source>
</evidence>
<dbReference type="KEGG" id="glt:GlitD10_1242"/>
<keyword evidence="10 12" id="KW-0413">Isomerase</keyword>
<comment type="similarity">
    <text evidence="4 12 13">Belongs to the HisA/HisF family.</text>
</comment>
<evidence type="ECO:0000256" key="12">
    <source>
        <dbReference type="HAMAP-Rule" id="MF_01014"/>
    </source>
</evidence>
<evidence type="ECO:0000256" key="6">
    <source>
        <dbReference type="ARBA" id="ARBA00018464"/>
    </source>
</evidence>
<evidence type="ECO:0000256" key="5">
    <source>
        <dbReference type="ARBA" id="ARBA00012550"/>
    </source>
</evidence>
<evidence type="ECO:0000256" key="1">
    <source>
        <dbReference type="ARBA" id="ARBA00000901"/>
    </source>
</evidence>
<dbReference type="CDD" id="cd04732">
    <property type="entry name" value="HisA"/>
    <property type="match status" value="1"/>
</dbReference>
<dbReference type="AlphaFoldDB" id="A0A1J0ACB3"/>
<feature type="active site" description="Proton donor" evidence="12">
    <location>
        <position position="129"/>
    </location>
</feature>
<dbReference type="RefSeq" id="WP_071454133.1">
    <property type="nucleotide sequence ID" value="NZ_CP017675.1"/>
</dbReference>
<dbReference type="Proteomes" id="UP000180235">
    <property type="component" value="Chromosome"/>
</dbReference>
<evidence type="ECO:0000256" key="7">
    <source>
        <dbReference type="ARBA" id="ARBA00022490"/>
    </source>
</evidence>
<proteinExistence type="inferred from homology"/>
<keyword evidence="8 12" id="KW-0028">Amino-acid biosynthesis</keyword>
<comment type="subcellular location">
    <subcellularLocation>
        <location evidence="2 12 14">Cytoplasm</location>
    </subcellularLocation>
</comment>
<dbReference type="GO" id="GO:0000105">
    <property type="term" value="P:L-histidine biosynthetic process"/>
    <property type="evidence" value="ECO:0007669"/>
    <property type="project" value="UniProtKB-UniRule"/>
</dbReference>
<organism evidence="15 16">
    <name type="scientific">Gloeomargarita lithophora Alchichica-D10</name>
    <dbReference type="NCBI Taxonomy" id="1188229"/>
    <lineage>
        <taxon>Bacteria</taxon>
        <taxon>Bacillati</taxon>
        <taxon>Cyanobacteriota</taxon>
        <taxon>Cyanophyceae</taxon>
        <taxon>Gloeomargaritales</taxon>
        <taxon>Gloeomargaritaceae</taxon>
        <taxon>Gloeomargarita</taxon>
    </lineage>
</organism>
<dbReference type="Gene3D" id="3.20.20.70">
    <property type="entry name" value="Aldolase class I"/>
    <property type="match status" value="1"/>
</dbReference>
<feature type="active site" description="Proton acceptor" evidence="12">
    <location>
        <position position="8"/>
    </location>
</feature>
<evidence type="ECO:0000256" key="2">
    <source>
        <dbReference type="ARBA" id="ARBA00004496"/>
    </source>
</evidence>
<evidence type="ECO:0000256" key="9">
    <source>
        <dbReference type="ARBA" id="ARBA00023102"/>
    </source>
</evidence>
<comment type="catalytic activity">
    <reaction evidence="1 12 14">
        <text>1-(5-phospho-beta-D-ribosyl)-5-[(5-phospho-beta-D-ribosylamino)methylideneamino]imidazole-4-carboxamide = 5-[(5-phospho-1-deoxy-D-ribulos-1-ylimino)methylamino]-1-(5-phospho-beta-D-ribosyl)imidazole-4-carboxamide</text>
        <dbReference type="Rhea" id="RHEA:15469"/>
        <dbReference type="ChEBI" id="CHEBI:58435"/>
        <dbReference type="ChEBI" id="CHEBI:58525"/>
        <dbReference type="EC" id="5.3.1.16"/>
    </reaction>
</comment>
<name>A0A1J0ACB3_9CYAN</name>
<reference evidence="15 16" key="1">
    <citation type="submission" date="2016-10" db="EMBL/GenBank/DDBJ databases">
        <title>Description of Gloeomargarita lithophora gen. nov., sp. nov., a thylakoid-bearing basal-branching cyanobacterium with intracellular carbonates, and proposal for Gloeomargaritales ord. nov.</title>
        <authorList>
            <person name="Moreira D."/>
            <person name="Tavera R."/>
            <person name="Benzerara K."/>
            <person name="Skouri-Panet F."/>
            <person name="Couradeau E."/>
            <person name="Gerard E."/>
            <person name="Loussert C."/>
            <person name="Novelo E."/>
            <person name="Zivanovic Y."/>
            <person name="Lopez-Garcia P."/>
        </authorList>
    </citation>
    <scope>NUCLEOTIDE SEQUENCE [LARGE SCALE GENOMIC DNA]</scope>
    <source>
        <strain evidence="15 16">D10</strain>
    </source>
</reference>
<evidence type="ECO:0000256" key="11">
    <source>
        <dbReference type="ARBA" id="ARBA00030547"/>
    </source>
</evidence>
<dbReference type="Pfam" id="PF00977">
    <property type="entry name" value="His_biosynth"/>
    <property type="match status" value="1"/>
</dbReference>
<protein>
    <recommendedName>
        <fullName evidence="6 12">1-(5-phosphoribosyl)-5-[(5-phosphoribosylamino)methylideneamino] imidazole-4-carboxamide isomerase</fullName>
        <ecNumber evidence="5 12">5.3.1.16</ecNumber>
    </recommendedName>
    <alternativeName>
        <fullName evidence="11 12">Phosphoribosylformimino-5-aminoimidazole carboxamide ribotide isomerase</fullName>
    </alternativeName>
</protein>
<dbReference type="InterPro" id="IPR023016">
    <property type="entry name" value="HisA/PriA"/>
</dbReference>
<dbReference type="EMBL" id="CP017675">
    <property type="protein sequence ID" value="APB33562.1"/>
    <property type="molecule type" value="Genomic_DNA"/>
</dbReference>
<keyword evidence="9 12" id="KW-0368">Histidine biosynthesis</keyword>
<evidence type="ECO:0000313" key="16">
    <source>
        <dbReference type="Proteomes" id="UP000180235"/>
    </source>
</evidence>
<evidence type="ECO:0000256" key="10">
    <source>
        <dbReference type="ARBA" id="ARBA00023235"/>
    </source>
</evidence>
<evidence type="ECO:0000313" key="15">
    <source>
        <dbReference type="EMBL" id="APB33562.1"/>
    </source>
</evidence>
<dbReference type="GO" id="GO:0005737">
    <property type="term" value="C:cytoplasm"/>
    <property type="evidence" value="ECO:0007669"/>
    <property type="project" value="UniProtKB-SubCell"/>
</dbReference>
<dbReference type="OrthoDB" id="9807749at2"/>
<evidence type="ECO:0000256" key="8">
    <source>
        <dbReference type="ARBA" id="ARBA00022605"/>
    </source>
</evidence>
<dbReference type="InterPro" id="IPR006062">
    <property type="entry name" value="His_biosynth"/>
</dbReference>
<dbReference type="GO" id="GO:0003949">
    <property type="term" value="F:1-(5-phosphoribosyl)-5-[(5-phosphoribosylamino)methylideneamino]imidazole-4-carboxamide isomerase activity"/>
    <property type="evidence" value="ECO:0007669"/>
    <property type="project" value="UniProtKB-UniRule"/>
</dbReference>
<dbReference type="PANTHER" id="PTHR43090:SF2">
    <property type="entry name" value="1-(5-PHOSPHORIBOSYL)-5-[(5-PHOSPHORIBOSYLAMINO)METHYLIDENEAMINO] IMIDAZOLE-4-CARBOXAMIDE ISOMERASE"/>
    <property type="match status" value="1"/>
</dbReference>
<dbReference type="GO" id="GO:0000162">
    <property type="term" value="P:L-tryptophan biosynthetic process"/>
    <property type="evidence" value="ECO:0007669"/>
    <property type="project" value="TreeGrafter"/>
</dbReference>
<keyword evidence="7 12" id="KW-0963">Cytoplasm</keyword>
<evidence type="ECO:0000256" key="14">
    <source>
        <dbReference type="RuleBase" id="RU003658"/>
    </source>
</evidence>
<dbReference type="HAMAP" id="MF_01014">
    <property type="entry name" value="HisA"/>
    <property type="match status" value="1"/>
</dbReference>
<gene>
    <name evidence="12 15" type="primary">hisA</name>
    <name evidence="15" type="ORF">GlitD10_1242</name>
</gene>
<dbReference type="PANTHER" id="PTHR43090">
    <property type="entry name" value="1-(5-PHOSPHORIBOSYL)-5-[(5-PHOSPHORIBOSYLAMINO)METHYLIDENEAMINO] IMIDAZOLE-4-CARBOXAMIDE ISOMERASE"/>
    <property type="match status" value="1"/>
</dbReference>
<dbReference type="InterPro" id="IPR011060">
    <property type="entry name" value="RibuloseP-bd_barrel"/>
</dbReference>
<comment type="pathway">
    <text evidence="3 12 14">Amino-acid biosynthesis; L-histidine biosynthesis; L-histidine from 5-phospho-alpha-D-ribose 1-diphosphate: step 4/9.</text>
</comment>
<dbReference type="NCBIfam" id="TIGR00007">
    <property type="entry name" value="1-(5-phosphoribosyl)-5-[(5-phosphoribosylamino)methylideneamino]imidazole-4-carboxamide isomerase"/>
    <property type="match status" value="1"/>
</dbReference>